<dbReference type="RefSeq" id="WP_149564585.1">
    <property type="nucleotide sequence ID" value="NZ_AP018930.1"/>
</dbReference>
<dbReference type="AlphaFoldDB" id="A0A510DZS9"/>
<feature type="domain" description="Peptidase M28" evidence="1">
    <location>
        <begin position="156"/>
        <end position="296"/>
    </location>
</feature>
<dbReference type="Gene3D" id="3.40.630.10">
    <property type="entry name" value="Zn peptidases"/>
    <property type="match status" value="1"/>
</dbReference>
<dbReference type="Pfam" id="PF04389">
    <property type="entry name" value="Peptidase_M28"/>
    <property type="match status" value="1"/>
</dbReference>
<dbReference type="InterPro" id="IPR007484">
    <property type="entry name" value="Peptidase_M28"/>
</dbReference>
<evidence type="ECO:0000259" key="1">
    <source>
        <dbReference type="Pfam" id="PF04389"/>
    </source>
</evidence>
<name>A0A510DZS9_9CREN</name>
<proteinExistence type="predicted"/>
<protein>
    <recommendedName>
        <fullName evidence="1">Peptidase M28 domain-containing protein</fullName>
    </recommendedName>
</protein>
<dbReference type="EMBL" id="AP018930">
    <property type="protein sequence ID" value="BBG25722.1"/>
    <property type="molecule type" value="Genomic_DNA"/>
</dbReference>
<dbReference type="SUPFAM" id="SSF53187">
    <property type="entry name" value="Zn-dependent exopeptidases"/>
    <property type="match status" value="1"/>
</dbReference>
<gene>
    <name evidence="2" type="ORF">IC007_0227</name>
</gene>
<dbReference type="Proteomes" id="UP000325030">
    <property type="component" value="Chromosome"/>
</dbReference>
<organism evidence="2 3">
    <name type="scientific">Sulfuracidifex tepidarius</name>
    <dbReference type="NCBI Taxonomy" id="1294262"/>
    <lineage>
        <taxon>Archaea</taxon>
        <taxon>Thermoproteota</taxon>
        <taxon>Thermoprotei</taxon>
        <taxon>Sulfolobales</taxon>
        <taxon>Sulfolobaceae</taxon>
        <taxon>Sulfuracidifex</taxon>
    </lineage>
</organism>
<reference evidence="3" key="1">
    <citation type="submission" date="2018-09" db="EMBL/GenBank/DDBJ databases">
        <title>Complete Genome Sequencing of Sulfolobus sp. JCM 16834.</title>
        <authorList>
            <person name="Kato S."/>
            <person name="Itoh T."/>
            <person name="Ohkuma M."/>
        </authorList>
    </citation>
    <scope>NUCLEOTIDE SEQUENCE [LARGE SCALE GENOMIC DNA]</scope>
    <source>
        <strain evidence="3">IC-007</strain>
    </source>
</reference>
<dbReference type="Gene3D" id="3.50.30.30">
    <property type="match status" value="1"/>
</dbReference>
<dbReference type="GeneID" id="41716735"/>
<sequence>MFSKYASSIYGIGEAIHGSEQERKVLEFIESVIPSGKRLPISTKKWEFSSNVVIGGKEVKATVMPYSKGSAKGRIGREIASFRFPDHPFKVKDLYNVAKENGAEAVIFYEEGRTRRIGVPGDIPVISLPFKPQGDIEIDVKSSLTDITSFIYEVSFEGEEDEYVVVSAHYDHWLSGFHDNIFSVSTLLSLQPKAGKRGVKLVFFPSEEGPRCCTGSFQYDVRKVSSAVVLDSLYPMRVVFSSPPEMWDLAMSSSIKVKRIEMPTPFSDGWTFLSKGVPSVTLYNDDMIPVYHSDADLPLPEDDMYFSMVSKELNRIISILVQKDVKVESRFLPDYVNLTSQLG</sequence>
<accession>A0A510DZS9</accession>
<evidence type="ECO:0000313" key="2">
    <source>
        <dbReference type="EMBL" id="BBG25722.1"/>
    </source>
</evidence>
<evidence type="ECO:0000313" key="3">
    <source>
        <dbReference type="Proteomes" id="UP000325030"/>
    </source>
</evidence>